<feature type="chain" id="PRO_5047386083" description="DUF2125 domain-containing protein" evidence="1">
    <location>
        <begin position="18"/>
        <end position="294"/>
    </location>
</feature>
<comment type="caution">
    <text evidence="2">The sequence shown here is derived from an EMBL/GenBank/DDBJ whole genome shotgun (WGS) entry which is preliminary data.</text>
</comment>
<reference evidence="2 3" key="1">
    <citation type="journal article" date="2020" name="Int. J. Syst. Evol. Microbiol.">
        <title>Novel acetic acid bacteria from cider fermentations: Acetobacter conturbans sp. nov. and Acetobacter fallax sp. nov.</title>
        <authorList>
            <person name="Sombolestani A.S."/>
            <person name="Cleenwerck I."/>
            <person name="Cnockaert M."/>
            <person name="Borremans W."/>
            <person name="Wieme A.D."/>
            <person name="De Vuyst L."/>
            <person name="Vandamme P."/>
        </authorList>
    </citation>
    <scope>NUCLEOTIDE SEQUENCE [LARGE SCALE GENOMIC DNA]</scope>
    <source>
        <strain evidence="2 3">LMG 30640</strain>
    </source>
</reference>
<keyword evidence="3" id="KW-1185">Reference proteome</keyword>
<evidence type="ECO:0008006" key="4">
    <source>
        <dbReference type="Google" id="ProtNLM"/>
    </source>
</evidence>
<organism evidence="2 3">
    <name type="scientific">Acetobacter musti</name>
    <dbReference type="NCBI Taxonomy" id="864732"/>
    <lineage>
        <taxon>Bacteria</taxon>
        <taxon>Pseudomonadati</taxon>
        <taxon>Pseudomonadota</taxon>
        <taxon>Alphaproteobacteria</taxon>
        <taxon>Acetobacterales</taxon>
        <taxon>Acetobacteraceae</taxon>
        <taxon>Acetobacter</taxon>
    </lineage>
</organism>
<dbReference type="Proteomes" id="UP000635278">
    <property type="component" value="Unassembled WGS sequence"/>
</dbReference>
<protein>
    <recommendedName>
        <fullName evidence="4">DUF2125 domain-containing protein</fullName>
    </recommendedName>
</protein>
<name>A0ABX0JNN1_9PROT</name>
<proteinExistence type="predicted"/>
<feature type="signal peptide" evidence="1">
    <location>
        <begin position="1"/>
        <end position="17"/>
    </location>
</feature>
<keyword evidence="1" id="KW-0732">Signal</keyword>
<evidence type="ECO:0000256" key="1">
    <source>
        <dbReference type="SAM" id="SignalP"/>
    </source>
</evidence>
<dbReference type="EMBL" id="WOTB01000003">
    <property type="protein sequence ID" value="NHN83703.1"/>
    <property type="molecule type" value="Genomic_DNA"/>
</dbReference>
<gene>
    <name evidence="2" type="ORF">GOB93_03485</name>
</gene>
<accession>A0ABX0JNN1</accession>
<evidence type="ECO:0000313" key="2">
    <source>
        <dbReference type="EMBL" id="NHN83703.1"/>
    </source>
</evidence>
<evidence type="ECO:0000313" key="3">
    <source>
        <dbReference type="Proteomes" id="UP000635278"/>
    </source>
</evidence>
<sequence length="294" mass="29649">MSGLCVAGILLPSALRAAPVPAECARVTHGNAGSATGEIILDRVTVTSGSGGDVLMATRQTFSGAGAESGQELADAASVLLLAAFTGHHNAACSGWLEAEGRAAEKALAGSHNLDMSWSGADIRHGKLHVSVGTAHLALKNSGADANAALSFDGVSVSGMTAQSLMPSTASASFSLPSDELASLMAATAGKSASLPAVHATIHSLTAQRDTIVLSGNGRATLTGETGSTSAGGHLEVRDISALIDRARQDNQMKLAAALILARMVSHKITDGNAWDTTWEGGILTVNGVPLPLK</sequence>